<evidence type="ECO:0000256" key="5">
    <source>
        <dbReference type="ARBA" id="ARBA00022801"/>
    </source>
</evidence>
<keyword evidence="7" id="KW-0136">Cellulose degradation</keyword>
<evidence type="ECO:0000256" key="8">
    <source>
        <dbReference type="ARBA" id="ARBA00023277"/>
    </source>
</evidence>
<keyword evidence="10" id="KW-0624">Polysaccharide degradation</keyword>
<dbReference type="InterPro" id="IPR008965">
    <property type="entry name" value="CBM2/CBM3_carb-bd_dom_sf"/>
</dbReference>
<dbReference type="GO" id="GO:0007154">
    <property type="term" value="P:cell communication"/>
    <property type="evidence" value="ECO:0007669"/>
    <property type="project" value="InterPro"/>
</dbReference>
<comment type="catalytic activity">
    <reaction evidence="1">
        <text>Endohydrolysis of (1-&gt;4)-beta-D-glucosidic linkages in cellulose, lichenin and cereal beta-D-glucans.</text>
        <dbReference type="EC" id="3.2.1.4"/>
    </reaction>
</comment>
<dbReference type="EC" id="3.2.1.4" evidence="2"/>
<dbReference type="SMART" id="SM00237">
    <property type="entry name" value="Calx_beta"/>
    <property type="match status" value="1"/>
</dbReference>
<dbReference type="SUPFAM" id="SSF141072">
    <property type="entry name" value="CalX-like"/>
    <property type="match status" value="1"/>
</dbReference>
<dbReference type="Gene3D" id="2.60.40.2030">
    <property type="match status" value="1"/>
</dbReference>
<accession>A0A8B2NKT7</accession>
<keyword evidence="4" id="KW-0677">Repeat</keyword>
<organism evidence="13 14">
    <name type="scientific">Acuticoccus sediminis</name>
    <dbReference type="NCBI Taxonomy" id="2184697"/>
    <lineage>
        <taxon>Bacteria</taxon>
        <taxon>Pseudomonadati</taxon>
        <taxon>Pseudomonadota</taxon>
        <taxon>Alphaproteobacteria</taxon>
        <taxon>Hyphomicrobiales</taxon>
        <taxon>Amorphaceae</taxon>
        <taxon>Acuticoccus</taxon>
    </lineage>
</organism>
<name>A0A8B2NKT7_9HYPH</name>
<dbReference type="GO" id="GO:0030245">
    <property type="term" value="P:cellulose catabolic process"/>
    <property type="evidence" value="ECO:0007669"/>
    <property type="project" value="UniProtKB-KW"/>
</dbReference>
<evidence type="ECO:0000256" key="11">
    <source>
        <dbReference type="SAM" id="MobiDB-lite"/>
    </source>
</evidence>
<dbReference type="Pfam" id="PF00553">
    <property type="entry name" value="CBM_2"/>
    <property type="match status" value="1"/>
</dbReference>
<dbReference type="InterPro" id="IPR012291">
    <property type="entry name" value="CBM2_carb-bd_dom_sf"/>
</dbReference>
<dbReference type="SMART" id="SM00637">
    <property type="entry name" value="CBD_II"/>
    <property type="match status" value="1"/>
</dbReference>
<comment type="caution">
    <text evidence="13">The sequence shown here is derived from an EMBL/GenBank/DDBJ whole genome shotgun (WGS) entry which is preliminary data.</text>
</comment>
<dbReference type="PROSITE" id="PS51173">
    <property type="entry name" value="CBM2"/>
    <property type="match status" value="1"/>
</dbReference>
<dbReference type="PROSITE" id="PS00659">
    <property type="entry name" value="GLYCOSYL_HYDROL_F5"/>
    <property type="match status" value="1"/>
</dbReference>
<keyword evidence="9" id="KW-0326">Glycosidase</keyword>
<evidence type="ECO:0000256" key="9">
    <source>
        <dbReference type="ARBA" id="ARBA00023295"/>
    </source>
</evidence>
<dbReference type="InterPro" id="IPR001919">
    <property type="entry name" value="CBD2"/>
</dbReference>
<dbReference type="Pfam" id="PF03160">
    <property type="entry name" value="Calx-beta"/>
    <property type="match status" value="1"/>
</dbReference>
<dbReference type="Gene3D" id="2.60.40.290">
    <property type="match status" value="1"/>
</dbReference>
<dbReference type="PANTHER" id="PTHR35923">
    <property type="entry name" value="MAJOR EXTRACELLULAR ENDOGLUCANASE"/>
    <property type="match status" value="1"/>
</dbReference>
<dbReference type="SUPFAM" id="SSF51445">
    <property type="entry name" value="(Trans)glycosidases"/>
    <property type="match status" value="1"/>
</dbReference>
<dbReference type="PANTHER" id="PTHR35923:SF2">
    <property type="entry name" value="ENDOGLUCANASE"/>
    <property type="match status" value="1"/>
</dbReference>
<dbReference type="InterPro" id="IPR018087">
    <property type="entry name" value="Glyco_hydro_5_CS"/>
</dbReference>
<sequence>MCPPYFTHKYDTPVLLACGGLAGVSTRAKRAFKGPMAKLILILMAALLAVGEAQGAPQVSDLVSSEARLSANVREDWQTGSVVDVTMSVTEPVDGWTVELDAGGSIVNIWNAVVMSQRGTRYVLGPASYNHQIRAGTSIEFGMEIDGGGAFSLVTAEVKLAADVAGQAADAAIAPPPPPPGTAIPTPGGQRAPAAPAAPATTAVPAQAVGLGVSNPTVAEPPGAALQLAAFAPGPFSVRGTRIVDSGGRPVEIHGINWFGFETEIYVPHGLWARNWRDMMDEVRSLGFNTLRIPFSGELVATGGDVSGIDFALNPDLAGLNGIQILDLIVDYADTIGLRVLLDYHRGKPGGGPNDNGLWYGDGRTEADVIAEWQAMAERYRDKPAVIGADLMNEPHMATWGDGSATDWGAAAGRIGNAVLEVAPDWLVIVEGTAVYDGDTYWWGGNLQGVRDHPVRLSAPDKLVYSIHDYPPSVYEQPWFSDGRPLREVWDKNWGYIVRDGIGPVLIGEWGSFLETHADLTWAAELSDYITSLGVPWFWWSLNPNSGDTGGLLADDWTTVRPEVIRVLQPFLATSRPPVPLAASATNAGAVFAVTLDAPAAESVAVRFATVDGTATAGRDYVATAGTLTFDPGETRKSVSVPILPDGGAGGDTHFYLVVGDASGSRASGTAIITGD</sequence>
<evidence type="ECO:0000256" key="3">
    <source>
        <dbReference type="ARBA" id="ARBA00022729"/>
    </source>
</evidence>
<keyword evidence="3" id="KW-0732">Signal</keyword>
<dbReference type="InterPro" id="IPR001547">
    <property type="entry name" value="Glyco_hydro_5"/>
</dbReference>
<protein>
    <recommendedName>
        <fullName evidence="2">cellulase</fullName>
        <ecNumber evidence="2">3.2.1.4</ecNumber>
    </recommendedName>
</protein>
<dbReference type="Proteomes" id="UP000249590">
    <property type="component" value="Unassembled WGS sequence"/>
</dbReference>
<feature type="region of interest" description="Disordered" evidence="11">
    <location>
        <begin position="171"/>
        <end position="200"/>
    </location>
</feature>
<evidence type="ECO:0000256" key="7">
    <source>
        <dbReference type="ARBA" id="ARBA00023001"/>
    </source>
</evidence>
<keyword evidence="8" id="KW-0119">Carbohydrate metabolism</keyword>
<evidence type="ECO:0000259" key="12">
    <source>
        <dbReference type="PROSITE" id="PS51173"/>
    </source>
</evidence>
<keyword evidence="5" id="KW-0378">Hydrolase</keyword>
<dbReference type="EMBL" id="QHHQ01000004">
    <property type="protein sequence ID" value="RAI00116.1"/>
    <property type="molecule type" value="Genomic_DNA"/>
</dbReference>
<evidence type="ECO:0000313" key="13">
    <source>
        <dbReference type="EMBL" id="RAI00116.1"/>
    </source>
</evidence>
<feature type="compositionally biased region" description="Low complexity" evidence="11">
    <location>
        <begin position="183"/>
        <end position="200"/>
    </location>
</feature>
<evidence type="ECO:0000256" key="10">
    <source>
        <dbReference type="ARBA" id="ARBA00023326"/>
    </source>
</evidence>
<evidence type="ECO:0000256" key="2">
    <source>
        <dbReference type="ARBA" id="ARBA00012601"/>
    </source>
</evidence>
<dbReference type="InterPro" id="IPR017853">
    <property type="entry name" value="GH"/>
</dbReference>
<evidence type="ECO:0000256" key="4">
    <source>
        <dbReference type="ARBA" id="ARBA00022737"/>
    </source>
</evidence>
<evidence type="ECO:0000313" key="14">
    <source>
        <dbReference type="Proteomes" id="UP000249590"/>
    </source>
</evidence>
<gene>
    <name evidence="13" type="ORF">DLJ53_20595</name>
</gene>
<evidence type="ECO:0000256" key="1">
    <source>
        <dbReference type="ARBA" id="ARBA00000966"/>
    </source>
</evidence>
<dbReference type="GO" id="GO:0030247">
    <property type="term" value="F:polysaccharide binding"/>
    <property type="evidence" value="ECO:0007669"/>
    <property type="project" value="UniProtKB-UniRule"/>
</dbReference>
<keyword evidence="6" id="KW-0106">Calcium</keyword>
<feature type="domain" description="CBM2" evidence="12">
    <location>
        <begin position="54"/>
        <end position="172"/>
    </location>
</feature>
<dbReference type="Pfam" id="PF00150">
    <property type="entry name" value="Cellulase"/>
    <property type="match status" value="1"/>
</dbReference>
<dbReference type="InterPro" id="IPR038081">
    <property type="entry name" value="CalX-like_sf"/>
</dbReference>
<dbReference type="GO" id="GO:0008810">
    <property type="term" value="F:cellulase activity"/>
    <property type="evidence" value="ECO:0007669"/>
    <property type="project" value="UniProtKB-EC"/>
</dbReference>
<dbReference type="InterPro" id="IPR003644">
    <property type="entry name" value="Calx_beta"/>
</dbReference>
<dbReference type="Gene3D" id="3.20.20.80">
    <property type="entry name" value="Glycosidases"/>
    <property type="match status" value="1"/>
</dbReference>
<dbReference type="SUPFAM" id="SSF49384">
    <property type="entry name" value="Carbohydrate-binding domain"/>
    <property type="match status" value="1"/>
</dbReference>
<reference evidence="13 14" key="1">
    <citation type="submission" date="2018-05" db="EMBL/GenBank/DDBJ databases">
        <title>Acuticoccus sediminis sp. nov., isolated from deep-sea sediment of Indian Ocean.</title>
        <authorList>
            <person name="Liu X."/>
            <person name="Lai Q."/>
            <person name="Du Y."/>
            <person name="Sun F."/>
            <person name="Zhang X."/>
            <person name="Wang S."/>
            <person name="Shao Z."/>
        </authorList>
    </citation>
    <scope>NUCLEOTIDE SEQUENCE [LARGE SCALE GENOMIC DNA]</scope>
    <source>
        <strain evidence="13 14">PTG4-2</strain>
    </source>
</reference>
<evidence type="ECO:0000256" key="6">
    <source>
        <dbReference type="ARBA" id="ARBA00022837"/>
    </source>
</evidence>
<dbReference type="GO" id="GO:0016020">
    <property type="term" value="C:membrane"/>
    <property type="evidence" value="ECO:0007669"/>
    <property type="project" value="InterPro"/>
</dbReference>
<dbReference type="AlphaFoldDB" id="A0A8B2NKT7"/>
<keyword evidence="14" id="KW-1185">Reference proteome</keyword>
<proteinExistence type="predicted"/>